<sequence>MFYYRAYQLNIQSDIPLGKIEQTSYCAPDVIIRETSEIPAIPANASRLGNKYASLKNQLWITDNQWSFYIEEGNTILYQIKSVELTTPIHILLTGACFGCLLQQRNLIVLHANTVCYPGQPAFAISGHTGAGKSTAAAFHIKQGALLAADDITAIEFKQDIPHALPGFPRLKLWNDSREALHLLSLESLYSYNGRSKHHIDLKPNQHCSTPVVLEKLVIIKPDLAEESELFGKDKIQCLLANNYTALIFHLFDFHWDVFKNNLKLARQLKIYNAPRPTMVFYNEI</sequence>
<accession>A0AAN5KS11</accession>
<protein>
    <recommendedName>
        <fullName evidence="3">HPr kinase</fullName>
    </recommendedName>
</protein>
<evidence type="ECO:0000313" key="2">
    <source>
        <dbReference type="Proteomes" id="UP000861567"/>
    </source>
</evidence>
<evidence type="ECO:0000313" key="1">
    <source>
        <dbReference type="EMBL" id="HAT1596686.1"/>
    </source>
</evidence>
<gene>
    <name evidence="1" type="ORF">I8Y58_001917</name>
</gene>
<comment type="caution">
    <text evidence="1">The sequence shown here is derived from an EMBL/GenBank/DDBJ whole genome shotgun (WGS) entry which is preliminary data.</text>
</comment>
<dbReference type="Proteomes" id="UP000861567">
    <property type="component" value="Unassembled WGS sequence"/>
</dbReference>
<dbReference type="InterPro" id="IPR027417">
    <property type="entry name" value="P-loop_NTPase"/>
</dbReference>
<proteinExistence type="predicted"/>
<dbReference type="EMBL" id="DACSEI010000018">
    <property type="protein sequence ID" value="HAT1596686.1"/>
    <property type="molecule type" value="Genomic_DNA"/>
</dbReference>
<dbReference type="SUPFAM" id="SSF53795">
    <property type="entry name" value="PEP carboxykinase-like"/>
    <property type="match status" value="1"/>
</dbReference>
<reference evidence="1" key="1">
    <citation type="journal article" date="2018" name="Genome Biol.">
        <title>SKESA: strategic k-mer extension for scrupulous assemblies.</title>
        <authorList>
            <person name="Souvorov A."/>
            <person name="Agarwala R."/>
            <person name="Lipman D.J."/>
        </authorList>
    </citation>
    <scope>NUCLEOTIDE SEQUENCE</scope>
    <source>
        <strain evidence="1">D3612</strain>
    </source>
</reference>
<dbReference type="Gene3D" id="3.40.50.300">
    <property type="entry name" value="P-loop containing nucleotide triphosphate hydrolases"/>
    <property type="match status" value="1"/>
</dbReference>
<evidence type="ECO:0008006" key="3">
    <source>
        <dbReference type="Google" id="ProtNLM"/>
    </source>
</evidence>
<name>A0AAN5KS11_LEGPN</name>
<reference evidence="1" key="2">
    <citation type="submission" date="2020-11" db="EMBL/GenBank/DDBJ databases">
        <authorList>
            <consortium name="NCBI Pathogen Detection Project"/>
        </authorList>
    </citation>
    <scope>NUCLEOTIDE SEQUENCE</scope>
    <source>
        <strain evidence="1">D3612</strain>
    </source>
</reference>
<dbReference type="AlphaFoldDB" id="A0AAN5KS11"/>
<organism evidence="1 2">
    <name type="scientific">Legionella pneumophila</name>
    <dbReference type="NCBI Taxonomy" id="446"/>
    <lineage>
        <taxon>Bacteria</taxon>
        <taxon>Pseudomonadati</taxon>
        <taxon>Pseudomonadota</taxon>
        <taxon>Gammaproteobacteria</taxon>
        <taxon>Legionellales</taxon>
        <taxon>Legionellaceae</taxon>
        <taxon>Legionella</taxon>
    </lineage>
</organism>